<dbReference type="CDD" id="cd01712">
    <property type="entry name" value="PPase_ThiI"/>
    <property type="match status" value="1"/>
</dbReference>
<dbReference type="InterPro" id="IPR049961">
    <property type="entry name" value="ThiI_N"/>
</dbReference>
<evidence type="ECO:0000313" key="11">
    <source>
        <dbReference type="EMBL" id="ACV24581.1"/>
    </source>
</evidence>
<keyword evidence="3 9" id="KW-0820">tRNA-binding</keyword>
<comment type="subcellular location">
    <subcellularLocation>
        <location evidence="1 9">Cytoplasm</location>
    </subcellularLocation>
</comment>
<feature type="binding site" evidence="9">
    <location>
        <position position="268"/>
    </location>
    <ligand>
        <name>ATP</name>
        <dbReference type="ChEBI" id="CHEBI:30616"/>
    </ligand>
</feature>
<dbReference type="RefSeq" id="WP_015791318.1">
    <property type="nucleotide sequence ID" value="NC_013156.1"/>
</dbReference>
<evidence type="ECO:0000256" key="8">
    <source>
        <dbReference type="ARBA" id="ARBA00022977"/>
    </source>
</evidence>
<dbReference type="InterPro" id="IPR004114">
    <property type="entry name" value="THUMP_dom"/>
</dbReference>
<sequence length="373" mass="42523">MDILVRYGEIGLKSDPIRKNLEEILRKNIIKLLRKYEIDADVEILHRRLLVKVNTKDKEDLALKLLKKVSGIVSYSPVYECPLDINEIVNYGVQIMRKKLNTIGKEKVTFAVKTKRSNKRFPFTSVDVNKKVGEAVVEKLGLEVDLENPEIILGIEILMDRAYIFTEKYEGLGGLPAGSQGRVLCLVSDGIDSPVAAFMMIRRGCRDVLLHLKMSEEGLNKARRIAEVLSDYDTELEFVVYDYTNDIKDIVEKLKSIKKENYTCIFCKRRMLKVAEKYAKYLDCDAIVTGDNLGQVASQTLKNLRVISEGINYPILRPLIGLDKNDIVEIAKEIGTYEISTEKEIKCPYLPKHPKTIAKPEDIKKIKENVKLI</sequence>
<dbReference type="NCBIfam" id="TIGR00342">
    <property type="entry name" value="tRNA uracil 4-sulfurtransferase ThiI"/>
    <property type="match status" value="1"/>
</dbReference>
<dbReference type="PANTHER" id="PTHR43209">
    <property type="entry name" value="TRNA SULFURTRANSFERASE"/>
    <property type="match status" value="1"/>
</dbReference>
<evidence type="ECO:0000256" key="6">
    <source>
        <dbReference type="ARBA" id="ARBA00022840"/>
    </source>
</evidence>
<keyword evidence="5 9" id="KW-0547">Nucleotide-binding</keyword>
<evidence type="ECO:0000256" key="2">
    <source>
        <dbReference type="ARBA" id="ARBA00022490"/>
    </source>
</evidence>
<dbReference type="HAMAP" id="MF_00021">
    <property type="entry name" value="ThiI"/>
    <property type="match status" value="1"/>
</dbReference>
<dbReference type="SMART" id="SM00981">
    <property type="entry name" value="THUMP"/>
    <property type="match status" value="1"/>
</dbReference>
<dbReference type="PROSITE" id="PS51165">
    <property type="entry name" value="THUMP"/>
    <property type="match status" value="1"/>
</dbReference>
<dbReference type="InterPro" id="IPR050102">
    <property type="entry name" value="tRNA_sulfurtransferase_ThiI"/>
</dbReference>
<keyword evidence="6 9" id="KW-0067">ATP-binding</keyword>
<dbReference type="GO" id="GO:0005829">
    <property type="term" value="C:cytosol"/>
    <property type="evidence" value="ECO:0007669"/>
    <property type="project" value="TreeGrafter"/>
</dbReference>
<dbReference type="PANTHER" id="PTHR43209:SF1">
    <property type="entry name" value="TRNA SULFURTRANSFERASE"/>
    <property type="match status" value="1"/>
</dbReference>
<dbReference type="Pfam" id="PF22025">
    <property type="entry name" value="ThiI_fer"/>
    <property type="match status" value="1"/>
</dbReference>
<keyword evidence="4 9" id="KW-0808">Transferase</keyword>
<feature type="domain" description="THUMP" evidence="10">
    <location>
        <begin position="60"/>
        <end position="168"/>
    </location>
</feature>
<dbReference type="eggNOG" id="arCOG00038">
    <property type="taxonomic scope" value="Archaea"/>
</dbReference>
<dbReference type="AlphaFoldDB" id="C7P7P9"/>
<dbReference type="HOGENOM" id="CLU_037952_4_0_2"/>
<dbReference type="STRING" id="573064.Mefer_0763"/>
<feature type="binding site" evidence="9">
    <location>
        <begin position="186"/>
        <end position="187"/>
    </location>
    <ligand>
        <name>ATP</name>
        <dbReference type="ChEBI" id="CHEBI:30616"/>
    </ligand>
</feature>
<comment type="function">
    <text evidence="9">Catalyzes the ATP-dependent transfer of a sulfur to tRNA to produce 4-thiouridine in position 8 of tRNAs, which functions as a near-UV photosensor. Also catalyzes the transfer of sulfur to the sulfur carrier protein ThiS, forming ThiS-thiocarboxylate. This is a step in the synthesis of thiazole, in the thiamine biosynthesis pathway. The sulfur is donated as persulfide by IscS.</text>
</comment>
<dbReference type="Pfam" id="PF02926">
    <property type="entry name" value="THUMP"/>
    <property type="match status" value="1"/>
</dbReference>
<dbReference type="GeneID" id="8365438"/>
<evidence type="ECO:0000256" key="3">
    <source>
        <dbReference type="ARBA" id="ARBA00022555"/>
    </source>
</evidence>
<feature type="binding site" evidence="9">
    <location>
        <position position="290"/>
    </location>
    <ligand>
        <name>ATP</name>
        <dbReference type="ChEBI" id="CHEBI:30616"/>
    </ligand>
</feature>
<dbReference type="Gene3D" id="3.30.2130.30">
    <property type="match status" value="1"/>
</dbReference>
<evidence type="ECO:0000256" key="9">
    <source>
        <dbReference type="HAMAP-Rule" id="MF_00021"/>
    </source>
</evidence>
<dbReference type="InterPro" id="IPR020536">
    <property type="entry name" value="ThiI_AANH"/>
</dbReference>
<dbReference type="SUPFAM" id="SSF52402">
    <property type="entry name" value="Adenine nucleotide alpha hydrolases-like"/>
    <property type="match status" value="1"/>
</dbReference>
<feature type="binding site" evidence="9">
    <location>
        <position position="299"/>
    </location>
    <ligand>
        <name>ATP</name>
        <dbReference type="ChEBI" id="CHEBI:30616"/>
    </ligand>
</feature>
<evidence type="ECO:0000259" key="10">
    <source>
        <dbReference type="PROSITE" id="PS51165"/>
    </source>
</evidence>
<accession>C7P7P9</accession>
<dbReference type="KEGG" id="mfe:Mefer_0763"/>
<dbReference type="GO" id="GO:0009228">
    <property type="term" value="P:thiamine biosynthetic process"/>
    <property type="evidence" value="ECO:0007669"/>
    <property type="project" value="UniProtKB-KW"/>
</dbReference>
<dbReference type="OrthoDB" id="372227at2157"/>
<reference evidence="11" key="1">
    <citation type="submission" date="2009-08" db="EMBL/GenBank/DDBJ databases">
        <title>Complete sequence of chromosome of Methanocaldococcus fervens AG86.</title>
        <authorList>
            <consortium name="US DOE Joint Genome Institute"/>
            <person name="Lucas S."/>
            <person name="Copeland A."/>
            <person name="Lapidus A."/>
            <person name="Glavina del Rio T."/>
            <person name="Tice H."/>
            <person name="Bruce D."/>
            <person name="Goodwin L."/>
            <person name="Pitluck S."/>
            <person name="Chertkov O."/>
            <person name="Detter J.C."/>
            <person name="Han C."/>
            <person name="Tapia R."/>
            <person name="Larimer F."/>
            <person name="Land M."/>
            <person name="Hauser L."/>
            <person name="Kyrpides N."/>
            <person name="Ovchinnikova G."/>
            <person name="Lupa-Sieprawska M."/>
            <person name="Whitman W.B."/>
        </authorList>
    </citation>
    <scope>NUCLEOTIDE SEQUENCE [LARGE SCALE GENOMIC DNA]</scope>
    <source>
        <strain evidence="11">AG86</strain>
    </source>
</reference>
<dbReference type="UniPathway" id="UPA00060"/>
<dbReference type="Gene3D" id="3.40.50.620">
    <property type="entry name" value="HUPs"/>
    <property type="match status" value="1"/>
</dbReference>
<keyword evidence="8 9" id="KW-0784">Thiamine biosynthesis</keyword>
<evidence type="ECO:0000313" key="12">
    <source>
        <dbReference type="Proteomes" id="UP000001495"/>
    </source>
</evidence>
<dbReference type="Proteomes" id="UP000001495">
    <property type="component" value="Chromosome"/>
</dbReference>
<protein>
    <recommendedName>
        <fullName evidence="9">Probable tRNA sulfurtransferase</fullName>
        <ecNumber evidence="9">2.8.1.4</ecNumber>
    </recommendedName>
    <alternativeName>
        <fullName evidence="9">Sulfur carrier protein ThiS sulfurtransferase</fullName>
    </alternativeName>
    <alternativeName>
        <fullName evidence="9">Thiamine biosynthesis protein ThiI</fullName>
    </alternativeName>
    <alternativeName>
        <fullName evidence="9">tRNA 4-thiouridine synthase</fullName>
    </alternativeName>
</protein>
<keyword evidence="12" id="KW-1185">Reference proteome</keyword>
<dbReference type="GO" id="GO:0052837">
    <property type="term" value="P:thiazole biosynthetic process"/>
    <property type="evidence" value="ECO:0007669"/>
    <property type="project" value="TreeGrafter"/>
</dbReference>
<evidence type="ECO:0000256" key="1">
    <source>
        <dbReference type="ARBA" id="ARBA00004496"/>
    </source>
</evidence>
<comment type="pathway">
    <text evidence="9">Cofactor biosynthesis; thiamine diphosphate biosynthesis.</text>
</comment>
<dbReference type="InterPro" id="IPR054173">
    <property type="entry name" value="ThiI_fer"/>
</dbReference>
<dbReference type="GO" id="GO:0004810">
    <property type="term" value="F:CCA tRNA nucleotidyltransferase activity"/>
    <property type="evidence" value="ECO:0007669"/>
    <property type="project" value="InterPro"/>
</dbReference>
<dbReference type="GO" id="GO:0140741">
    <property type="term" value="F:tRNA-uracil-4 sulfurtransferase activity"/>
    <property type="evidence" value="ECO:0007669"/>
    <property type="project" value="UniProtKB-EC"/>
</dbReference>
<name>C7P7P9_METFA</name>
<keyword evidence="2 9" id="KW-0963">Cytoplasm</keyword>
<dbReference type="GO" id="GO:0005524">
    <property type="term" value="F:ATP binding"/>
    <property type="evidence" value="ECO:0007669"/>
    <property type="project" value="UniProtKB-UniRule"/>
</dbReference>
<dbReference type="GO" id="GO:0009229">
    <property type="term" value="P:thiamine diphosphate biosynthetic process"/>
    <property type="evidence" value="ECO:0007669"/>
    <property type="project" value="UniProtKB-UniRule"/>
</dbReference>
<evidence type="ECO:0000256" key="7">
    <source>
        <dbReference type="ARBA" id="ARBA00022884"/>
    </source>
</evidence>
<dbReference type="CDD" id="cd11716">
    <property type="entry name" value="THUMP_ThiI"/>
    <property type="match status" value="1"/>
</dbReference>
<evidence type="ECO:0000256" key="4">
    <source>
        <dbReference type="ARBA" id="ARBA00022679"/>
    </source>
</evidence>
<dbReference type="GO" id="GO:0000049">
    <property type="term" value="F:tRNA binding"/>
    <property type="evidence" value="ECO:0007669"/>
    <property type="project" value="UniProtKB-UniRule"/>
</dbReference>
<dbReference type="EMBL" id="CP001696">
    <property type="protein sequence ID" value="ACV24581.1"/>
    <property type="molecule type" value="Genomic_DNA"/>
</dbReference>
<dbReference type="SUPFAM" id="SSF143437">
    <property type="entry name" value="THUMP domain-like"/>
    <property type="match status" value="1"/>
</dbReference>
<evidence type="ECO:0000256" key="5">
    <source>
        <dbReference type="ARBA" id="ARBA00022741"/>
    </source>
</evidence>
<comment type="catalytic activity">
    <reaction evidence="9">
        <text>[ThiI sulfur-carrier protein]-S-sulfanyl-L-cysteine + a uridine in tRNA + 2 reduced [2Fe-2S]-[ferredoxin] + ATP + H(+) = [ThiI sulfur-carrier protein]-L-cysteine + a 4-thiouridine in tRNA + 2 oxidized [2Fe-2S]-[ferredoxin] + AMP + diphosphate</text>
        <dbReference type="Rhea" id="RHEA:24176"/>
        <dbReference type="Rhea" id="RHEA-COMP:10000"/>
        <dbReference type="Rhea" id="RHEA-COMP:10001"/>
        <dbReference type="Rhea" id="RHEA-COMP:13337"/>
        <dbReference type="Rhea" id="RHEA-COMP:13338"/>
        <dbReference type="Rhea" id="RHEA-COMP:13339"/>
        <dbReference type="Rhea" id="RHEA-COMP:13340"/>
        <dbReference type="ChEBI" id="CHEBI:15378"/>
        <dbReference type="ChEBI" id="CHEBI:29950"/>
        <dbReference type="ChEBI" id="CHEBI:30616"/>
        <dbReference type="ChEBI" id="CHEBI:33019"/>
        <dbReference type="ChEBI" id="CHEBI:33737"/>
        <dbReference type="ChEBI" id="CHEBI:33738"/>
        <dbReference type="ChEBI" id="CHEBI:61963"/>
        <dbReference type="ChEBI" id="CHEBI:65315"/>
        <dbReference type="ChEBI" id="CHEBI:136798"/>
        <dbReference type="ChEBI" id="CHEBI:456215"/>
        <dbReference type="EC" id="2.8.1.4"/>
    </reaction>
</comment>
<keyword evidence="7 9" id="KW-0694">RNA-binding</keyword>
<organism evidence="11 12">
    <name type="scientific">Methanocaldococcus fervens (strain DSM 4213 / JCM 15782 / AG86)</name>
    <name type="common">Methanococcus fervens</name>
    <dbReference type="NCBI Taxonomy" id="573064"/>
    <lineage>
        <taxon>Archaea</taxon>
        <taxon>Methanobacteriati</taxon>
        <taxon>Methanobacteriota</taxon>
        <taxon>Methanomada group</taxon>
        <taxon>Methanococci</taxon>
        <taxon>Methanococcales</taxon>
        <taxon>Methanocaldococcaceae</taxon>
        <taxon>Methanocaldococcus</taxon>
    </lineage>
</organism>
<comment type="catalytic activity">
    <reaction evidence="9">
        <text>[ThiS sulfur-carrier protein]-C-terminal Gly-Gly-AMP + S-sulfanyl-L-cysteinyl-[cysteine desulfurase] + AH2 = [ThiS sulfur-carrier protein]-C-terminal-Gly-aminoethanethioate + L-cysteinyl-[cysteine desulfurase] + A + AMP + 2 H(+)</text>
        <dbReference type="Rhea" id="RHEA:43340"/>
        <dbReference type="Rhea" id="RHEA-COMP:12157"/>
        <dbReference type="Rhea" id="RHEA-COMP:12158"/>
        <dbReference type="Rhea" id="RHEA-COMP:12910"/>
        <dbReference type="Rhea" id="RHEA-COMP:19908"/>
        <dbReference type="ChEBI" id="CHEBI:13193"/>
        <dbReference type="ChEBI" id="CHEBI:15378"/>
        <dbReference type="ChEBI" id="CHEBI:17499"/>
        <dbReference type="ChEBI" id="CHEBI:29950"/>
        <dbReference type="ChEBI" id="CHEBI:61963"/>
        <dbReference type="ChEBI" id="CHEBI:90618"/>
        <dbReference type="ChEBI" id="CHEBI:232372"/>
        <dbReference type="ChEBI" id="CHEBI:456215"/>
    </reaction>
</comment>
<gene>
    <name evidence="9" type="primary">thiI</name>
    <name evidence="11" type="ordered locus">Mefer_0763</name>
</gene>
<dbReference type="Pfam" id="PF02568">
    <property type="entry name" value="ThiI"/>
    <property type="match status" value="1"/>
</dbReference>
<proteinExistence type="inferred from homology"/>
<dbReference type="GO" id="GO:0002937">
    <property type="term" value="P:tRNA 4-thiouridine biosynthesis"/>
    <property type="evidence" value="ECO:0007669"/>
    <property type="project" value="TreeGrafter"/>
</dbReference>
<dbReference type="InterPro" id="IPR003720">
    <property type="entry name" value="tRNA_STrfase"/>
</dbReference>
<dbReference type="InterPro" id="IPR049962">
    <property type="entry name" value="THUMP_ThiI"/>
</dbReference>
<dbReference type="InterPro" id="IPR014729">
    <property type="entry name" value="Rossmann-like_a/b/a_fold"/>
</dbReference>
<comment type="caution">
    <text evidence="9">Lacks conserved residue(s) required for the propagation of feature annotation.</text>
</comment>
<dbReference type="FunFam" id="3.40.50.620:FF:000053">
    <property type="entry name" value="Probable tRNA sulfurtransferase"/>
    <property type="match status" value="1"/>
</dbReference>
<dbReference type="EC" id="2.8.1.4" evidence="9"/>
<comment type="similarity">
    <text evidence="9">Belongs to the ThiI family.</text>
</comment>